<organism evidence="1 2">
    <name type="scientific">Phytophthora fragariaefolia</name>
    <dbReference type="NCBI Taxonomy" id="1490495"/>
    <lineage>
        <taxon>Eukaryota</taxon>
        <taxon>Sar</taxon>
        <taxon>Stramenopiles</taxon>
        <taxon>Oomycota</taxon>
        <taxon>Peronosporomycetes</taxon>
        <taxon>Peronosporales</taxon>
        <taxon>Peronosporaceae</taxon>
        <taxon>Phytophthora</taxon>
    </lineage>
</organism>
<sequence length="409" mass="45248">MARINKEGLDLQDINGAQQRPALLTFIVVTDSTVSVVTEPPVDLSKNTAEVVPDEPMDVAENPDRDAPEATVATVHAVEPVVTEVQNTPRRLTEIPAAVPLDDFDSDDFLDAMCRDRLCTPAYADDLSIGDADWLLSLDSDDEGDGDTILLDEGEDTEEDGSVVVETDESNHDGVDEEEVLLEFDLSEDELDHLQSGGWDTFDEHHSNQVLHDAAPLWRECWHVGRSGSSSVGTASMTLLAFGTSTTTPNRPKAVIVRLRFVSLSRHSRRRFYEGIDSEVGAPLMKVWSPCVTDANEKEDAVAQRVVVKNLGHVLGGQPTQRLVGTDNFYTSLPLSLKLFGMGYSHVGTIRKDRKGWYTAIEFTQKKCPKRKQRGTYRIGVWRDHPEVVAVAWMENKPVRFLGTGCSTQ</sequence>
<dbReference type="EMBL" id="BSXT01000203">
    <property type="protein sequence ID" value="GMF20673.1"/>
    <property type="molecule type" value="Genomic_DNA"/>
</dbReference>
<name>A0A9W6TW44_9STRA</name>
<keyword evidence="2" id="KW-1185">Reference proteome</keyword>
<dbReference type="AlphaFoldDB" id="A0A9W6TW44"/>
<gene>
    <name evidence="1" type="ORF">Pfra01_000254000</name>
</gene>
<evidence type="ECO:0000313" key="1">
    <source>
        <dbReference type="EMBL" id="GMF20673.1"/>
    </source>
</evidence>
<proteinExistence type="predicted"/>
<dbReference type="OrthoDB" id="10057240at2759"/>
<comment type="caution">
    <text evidence="1">The sequence shown here is derived from an EMBL/GenBank/DDBJ whole genome shotgun (WGS) entry which is preliminary data.</text>
</comment>
<accession>A0A9W6TW44</accession>
<dbReference type="PANTHER" id="PTHR46599:SF3">
    <property type="entry name" value="PIGGYBAC TRANSPOSABLE ELEMENT-DERIVED PROTEIN 4"/>
    <property type="match status" value="1"/>
</dbReference>
<dbReference type="PANTHER" id="PTHR46599">
    <property type="entry name" value="PIGGYBAC TRANSPOSABLE ELEMENT-DERIVED PROTEIN 4"/>
    <property type="match status" value="1"/>
</dbReference>
<dbReference type="Proteomes" id="UP001165121">
    <property type="component" value="Unassembled WGS sequence"/>
</dbReference>
<protein>
    <submittedName>
        <fullName evidence="1">Unnamed protein product</fullName>
    </submittedName>
</protein>
<reference evidence="1" key="1">
    <citation type="submission" date="2023-04" db="EMBL/GenBank/DDBJ databases">
        <title>Phytophthora fragariaefolia NBRC 109709.</title>
        <authorList>
            <person name="Ichikawa N."/>
            <person name="Sato H."/>
            <person name="Tonouchi N."/>
        </authorList>
    </citation>
    <scope>NUCLEOTIDE SEQUENCE</scope>
    <source>
        <strain evidence="1">NBRC 109709</strain>
    </source>
</reference>
<evidence type="ECO:0000313" key="2">
    <source>
        <dbReference type="Proteomes" id="UP001165121"/>
    </source>
</evidence>